<proteinExistence type="predicted"/>
<comment type="caution">
    <text evidence="2">The sequence shown here is derived from an EMBL/GenBank/DDBJ whole genome shotgun (WGS) entry which is preliminary data.</text>
</comment>
<feature type="region of interest" description="Disordered" evidence="1">
    <location>
        <begin position="142"/>
        <end position="164"/>
    </location>
</feature>
<evidence type="ECO:0000313" key="2">
    <source>
        <dbReference type="EMBL" id="KAH3815103.1"/>
    </source>
</evidence>
<reference evidence="2" key="1">
    <citation type="journal article" date="2019" name="bioRxiv">
        <title>The Genome of the Zebra Mussel, Dreissena polymorpha: A Resource for Invasive Species Research.</title>
        <authorList>
            <person name="McCartney M.A."/>
            <person name="Auch B."/>
            <person name="Kono T."/>
            <person name="Mallez S."/>
            <person name="Zhang Y."/>
            <person name="Obille A."/>
            <person name="Becker A."/>
            <person name="Abrahante J.E."/>
            <person name="Garbe J."/>
            <person name="Badalamenti J.P."/>
            <person name="Herman A."/>
            <person name="Mangelson H."/>
            <person name="Liachko I."/>
            <person name="Sullivan S."/>
            <person name="Sone E.D."/>
            <person name="Koren S."/>
            <person name="Silverstein K.A.T."/>
            <person name="Beckman K.B."/>
            <person name="Gohl D.M."/>
        </authorList>
    </citation>
    <scope>NUCLEOTIDE SEQUENCE</scope>
    <source>
        <strain evidence="2">Duluth1</strain>
        <tissue evidence="2">Whole animal</tissue>
    </source>
</reference>
<name>A0A9D4JNE0_DREPO</name>
<evidence type="ECO:0000256" key="1">
    <source>
        <dbReference type="SAM" id="MobiDB-lite"/>
    </source>
</evidence>
<sequence>MYNTECTTVCATESTYIKATTSLSTLTDQPSSRRMNALPKDVFIPLGHWEPGNSTYQASVATLLGFQPNQILSVAELYGPTFTTGITSRNSPVPAITASTPANSPAPPTSAFVPTTGPVTLHVTHPAFISTSSIITDVTTSSTTDVKTSTSSSDVLTTSDPSHATLDTTPKRLVIEKHPNIRSDLDYDIRSPTPVSVGSLAALLSFFISPFYNPVSPLPGYTVPSEPTPNYEPEVSQQQPHSALKTSAFSTPCTKPQPVAVPVFIPTPRHLSPKEVLKTRAHSLLLEGRLRLLPPAQREWSDIKLRVEILQLLPTTKITCMRGLGLFNVRLLCLD</sequence>
<dbReference type="AlphaFoldDB" id="A0A9D4JNE0"/>
<dbReference type="Proteomes" id="UP000828390">
    <property type="component" value="Unassembled WGS sequence"/>
</dbReference>
<reference evidence="2" key="2">
    <citation type="submission" date="2020-11" db="EMBL/GenBank/DDBJ databases">
        <authorList>
            <person name="McCartney M.A."/>
            <person name="Auch B."/>
            <person name="Kono T."/>
            <person name="Mallez S."/>
            <person name="Becker A."/>
            <person name="Gohl D.M."/>
            <person name="Silverstein K.A.T."/>
            <person name="Koren S."/>
            <person name="Bechman K.B."/>
            <person name="Herman A."/>
            <person name="Abrahante J.E."/>
            <person name="Garbe J."/>
        </authorList>
    </citation>
    <scope>NUCLEOTIDE SEQUENCE</scope>
    <source>
        <strain evidence="2">Duluth1</strain>
        <tissue evidence="2">Whole animal</tissue>
    </source>
</reference>
<accession>A0A9D4JNE0</accession>
<feature type="compositionally biased region" description="Low complexity" evidence="1">
    <location>
        <begin position="142"/>
        <end position="159"/>
    </location>
</feature>
<keyword evidence="3" id="KW-1185">Reference proteome</keyword>
<evidence type="ECO:0000313" key="3">
    <source>
        <dbReference type="Proteomes" id="UP000828390"/>
    </source>
</evidence>
<gene>
    <name evidence="2" type="ORF">DPMN_143624</name>
</gene>
<organism evidence="2 3">
    <name type="scientific">Dreissena polymorpha</name>
    <name type="common">Zebra mussel</name>
    <name type="synonym">Mytilus polymorpha</name>
    <dbReference type="NCBI Taxonomy" id="45954"/>
    <lineage>
        <taxon>Eukaryota</taxon>
        <taxon>Metazoa</taxon>
        <taxon>Spiralia</taxon>
        <taxon>Lophotrochozoa</taxon>
        <taxon>Mollusca</taxon>
        <taxon>Bivalvia</taxon>
        <taxon>Autobranchia</taxon>
        <taxon>Heteroconchia</taxon>
        <taxon>Euheterodonta</taxon>
        <taxon>Imparidentia</taxon>
        <taxon>Neoheterodontei</taxon>
        <taxon>Myida</taxon>
        <taxon>Dreissenoidea</taxon>
        <taxon>Dreissenidae</taxon>
        <taxon>Dreissena</taxon>
    </lineage>
</organism>
<dbReference type="EMBL" id="JAIWYP010000006">
    <property type="protein sequence ID" value="KAH3815103.1"/>
    <property type="molecule type" value="Genomic_DNA"/>
</dbReference>
<protein>
    <submittedName>
        <fullName evidence="2">Uncharacterized protein</fullName>
    </submittedName>
</protein>